<dbReference type="Proteomes" id="UP001500782">
    <property type="component" value="Unassembled WGS sequence"/>
</dbReference>
<name>A0ABN0VUG5_9BACI</name>
<evidence type="ECO:0000313" key="3">
    <source>
        <dbReference type="Proteomes" id="UP001500782"/>
    </source>
</evidence>
<accession>A0ABN0VUG5</accession>
<evidence type="ECO:0000259" key="1">
    <source>
        <dbReference type="Pfam" id="PF13354"/>
    </source>
</evidence>
<dbReference type="InterPro" id="IPR012338">
    <property type="entry name" value="Beta-lactam/transpept-like"/>
</dbReference>
<dbReference type="InterPro" id="IPR045155">
    <property type="entry name" value="Beta-lactam_cat"/>
</dbReference>
<proteinExistence type="predicted"/>
<dbReference type="EMBL" id="BAAADJ010000004">
    <property type="protein sequence ID" value="GAA0317622.1"/>
    <property type="molecule type" value="Genomic_DNA"/>
</dbReference>
<keyword evidence="3" id="KW-1185">Reference proteome</keyword>
<dbReference type="InterPro" id="IPR000871">
    <property type="entry name" value="Beta-lactam_class-A"/>
</dbReference>
<dbReference type="Gene3D" id="3.40.710.10">
    <property type="entry name" value="DD-peptidase/beta-lactamase superfamily"/>
    <property type="match status" value="1"/>
</dbReference>
<feature type="domain" description="Beta-lactamase class A catalytic" evidence="1">
    <location>
        <begin position="25"/>
        <end position="275"/>
    </location>
</feature>
<dbReference type="SUPFAM" id="SSF56601">
    <property type="entry name" value="beta-lactamase/transpeptidase-like"/>
    <property type="match status" value="1"/>
</dbReference>
<comment type="caution">
    <text evidence="2">The sequence shown here is derived from an EMBL/GenBank/DDBJ whole genome shotgun (WGS) entry which is preliminary data.</text>
</comment>
<dbReference type="PRINTS" id="PR00118">
    <property type="entry name" value="BLACTAMASEA"/>
</dbReference>
<sequence>METKGIIDVKNEIEKVVSGLNGTLGVAIKDLVDGEEIHVNSSEWFPTASTFKIFILVELFKQVQEGKLSLDDRLTIHSEFQAPGGGVLKDWQPGLNPTVKDLATVMIQISDNTATDMLFDKLGIHNINKTLQEFGYDEINVVITAKEILFSLVGLDQEDLSDKAWPEILAEFERRRGHSEYNLNGKYDSDQKDNNVATPRCVTSLVSDLYHGRVINREASDGIIGIMKRQLYRNQIHKYLPKHVVVANKPGGVEGVRADSGIVFADRPFVITCFTKNLEKVVDGEEAIARVSKIAYDYIMSK</sequence>
<dbReference type="PANTHER" id="PTHR35333:SF3">
    <property type="entry name" value="BETA-LACTAMASE-TYPE TRANSPEPTIDASE FOLD CONTAINING PROTEIN"/>
    <property type="match status" value="1"/>
</dbReference>
<dbReference type="PANTHER" id="PTHR35333">
    <property type="entry name" value="BETA-LACTAMASE"/>
    <property type="match status" value="1"/>
</dbReference>
<protein>
    <recommendedName>
        <fullName evidence="1">Beta-lactamase class A catalytic domain-containing protein</fullName>
    </recommendedName>
</protein>
<reference evidence="2 3" key="1">
    <citation type="journal article" date="2019" name="Int. J. Syst. Evol. Microbiol.">
        <title>The Global Catalogue of Microorganisms (GCM) 10K type strain sequencing project: providing services to taxonomists for standard genome sequencing and annotation.</title>
        <authorList>
            <consortium name="The Broad Institute Genomics Platform"/>
            <consortium name="The Broad Institute Genome Sequencing Center for Infectious Disease"/>
            <person name="Wu L."/>
            <person name="Ma J."/>
        </authorList>
    </citation>
    <scope>NUCLEOTIDE SEQUENCE [LARGE SCALE GENOMIC DNA]</scope>
    <source>
        <strain evidence="2 3">JCM 9731</strain>
    </source>
</reference>
<organism evidence="2 3">
    <name type="scientific">Bacillus carboniphilus</name>
    <dbReference type="NCBI Taxonomy" id="86663"/>
    <lineage>
        <taxon>Bacteria</taxon>
        <taxon>Bacillati</taxon>
        <taxon>Bacillota</taxon>
        <taxon>Bacilli</taxon>
        <taxon>Bacillales</taxon>
        <taxon>Bacillaceae</taxon>
        <taxon>Bacillus</taxon>
    </lineage>
</organism>
<dbReference type="RefSeq" id="WP_343796083.1">
    <property type="nucleotide sequence ID" value="NZ_BAAADJ010000004.1"/>
</dbReference>
<dbReference type="Pfam" id="PF13354">
    <property type="entry name" value="Beta-lactamase2"/>
    <property type="match status" value="1"/>
</dbReference>
<gene>
    <name evidence="2" type="ORF">GCM10008967_05220</name>
</gene>
<evidence type="ECO:0000313" key="2">
    <source>
        <dbReference type="EMBL" id="GAA0317622.1"/>
    </source>
</evidence>